<proteinExistence type="predicted"/>
<protein>
    <submittedName>
        <fullName evidence="1">Recombination, repair and ssDNA binding protein UvsY</fullName>
    </submittedName>
</protein>
<organism evidence="1">
    <name type="scientific">uncultured Caudovirales phage</name>
    <dbReference type="NCBI Taxonomy" id="2100421"/>
    <lineage>
        <taxon>Viruses</taxon>
        <taxon>Duplodnaviria</taxon>
        <taxon>Heunggongvirae</taxon>
        <taxon>Uroviricota</taxon>
        <taxon>Caudoviricetes</taxon>
        <taxon>Peduoviridae</taxon>
        <taxon>Maltschvirus</taxon>
        <taxon>Maltschvirus maltsch</taxon>
    </lineage>
</organism>
<dbReference type="InterPro" id="IPR021289">
    <property type="entry name" value="UvsY"/>
</dbReference>
<accession>A0A6J7WUE7</accession>
<gene>
    <name evidence="1" type="ORF">UFOVP247_156</name>
</gene>
<dbReference type="EMBL" id="LR798288">
    <property type="protein sequence ID" value="CAB5221400.1"/>
    <property type="molecule type" value="Genomic_DNA"/>
</dbReference>
<name>A0A6J7WUE7_9CAUD</name>
<dbReference type="Pfam" id="PF11056">
    <property type="entry name" value="UvsY"/>
    <property type="match status" value="1"/>
</dbReference>
<sequence length="144" mass="17084">MKLEEIHELWSQDCAMNRHDLSEEALKIPKMHSKYLRFYSEEKMILKKMTQDFKQLALLKFDYYRGVLPDEDLREQGWEPFRMSVLKSDVDKYLEADQDIIKFNLKISVQQEKVDTLEAIIKSISNRGFLIKSAIDFEKFKVGG</sequence>
<reference evidence="1" key="1">
    <citation type="submission" date="2020-05" db="EMBL/GenBank/DDBJ databases">
        <authorList>
            <person name="Chiriac C."/>
            <person name="Salcher M."/>
            <person name="Ghai R."/>
            <person name="Kavagutti S V."/>
        </authorList>
    </citation>
    <scope>NUCLEOTIDE SEQUENCE</scope>
</reference>
<evidence type="ECO:0000313" key="1">
    <source>
        <dbReference type="EMBL" id="CAB5221400.1"/>
    </source>
</evidence>